<feature type="compositionally biased region" description="Basic and acidic residues" evidence="1">
    <location>
        <begin position="237"/>
        <end position="260"/>
    </location>
</feature>
<feature type="compositionally biased region" description="Polar residues" evidence="1">
    <location>
        <begin position="198"/>
        <end position="214"/>
    </location>
</feature>
<protein>
    <submittedName>
        <fullName evidence="2">Uncharacterized protein</fullName>
    </submittedName>
</protein>
<dbReference type="AlphaFoldDB" id="A0A9W8APH8"/>
<name>A0A9W8APH8_9FUNG</name>
<sequence>MSDISRLTQDVIYQIHLGIDKFTGDLDEMPWRTWLINAEKSIEDVLPNPTDQAKYLVTRQLLDPLIVKQLSREEVDTWQGLVQSLNRRYPHKLWRQHYASLVNKKTIFQGLKIDDAIPVATAAVKHLGITEYWINRVVKSLREQYQNNLGSAPPSFWNDELWTMEQFQERMGEIREHVIADQAREQEKQDTVRAISPGHQQSGKTPMSSPQQPNGPAKQQGQQNHKSGGKKKSSAQKWRERHEQAEKEIEELRKQLAGKE</sequence>
<comment type="caution">
    <text evidence="2">The sequence shown here is derived from an EMBL/GenBank/DDBJ whole genome shotgun (WGS) entry which is preliminary data.</text>
</comment>
<gene>
    <name evidence="2" type="ORF">IWQ62_006218</name>
</gene>
<accession>A0A9W8APH8</accession>
<proteinExistence type="predicted"/>
<organism evidence="2 3">
    <name type="scientific">Dispira parvispora</name>
    <dbReference type="NCBI Taxonomy" id="1520584"/>
    <lineage>
        <taxon>Eukaryota</taxon>
        <taxon>Fungi</taxon>
        <taxon>Fungi incertae sedis</taxon>
        <taxon>Zoopagomycota</taxon>
        <taxon>Kickxellomycotina</taxon>
        <taxon>Dimargaritomycetes</taxon>
        <taxon>Dimargaritales</taxon>
        <taxon>Dimargaritaceae</taxon>
        <taxon>Dispira</taxon>
    </lineage>
</organism>
<evidence type="ECO:0000313" key="3">
    <source>
        <dbReference type="Proteomes" id="UP001150925"/>
    </source>
</evidence>
<keyword evidence="3" id="KW-1185">Reference proteome</keyword>
<dbReference type="Proteomes" id="UP001150925">
    <property type="component" value="Unassembled WGS sequence"/>
</dbReference>
<evidence type="ECO:0000313" key="2">
    <source>
        <dbReference type="EMBL" id="KAJ1952448.1"/>
    </source>
</evidence>
<evidence type="ECO:0000256" key="1">
    <source>
        <dbReference type="SAM" id="MobiDB-lite"/>
    </source>
</evidence>
<feature type="region of interest" description="Disordered" evidence="1">
    <location>
        <begin position="196"/>
        <end position="260"/>
    </location>
</feature>
<dbReference type="EMBL" id="JANBPY010003195">
    <property type="protein sequence ID" value="KAJ1952448.1"/>
    <property type="molecule type" value="Genomic_DNA"/>
</dbReference>
<reference evidence="2" key="1">
    <citation type="submission" date="2022-07" db="EMBL/GenBank/DDBJ databases">
        <title>Phylogenomic reconstructions and comparative analyses of Kickxellomycotina fungi.</title>
        <authorList>
            <person name="Reynolds N.K."/>
            <person name="Stajich J.E."/>
            <person name="Barry K."/>
            <person name="Grigoriev I.V."/>
            <person name="Crous P."/>
            <person name="Smith M.E."/>
        </authorList>
    </citation>
    <scope>NUCLEOTIDE SEQUENCE</scope>
    <source>
        <strain evidence="2">RSA 1196</strain>
    </source>
</reference>